<dbReference type="Proteomes" id="UP001148786">
    <property type="component" value="Unassembled WGS sequence"/>
</dbReference>
<evidence type="ECO:0000313" key="2">
    <source>
        <dbReference type="EMBL" id="KAJ3500154.1"/>
    </source>
</evidence>
<evidence type="ECO:0000256" key="1">
    <source>
        <dbReference type="SAM" id="MobiDB-lite"/>
    </source>
</evidence>
<name>A0A9W8JSM3_9AGAR</name>
<organism evidence="2 3">
    <name type="scientific">Agrocybe chaxingu</name>
    <dbReference type="NCBI Taxonomy" id="84603"/>
    <lineage>
        <taxon>Eukaryota</taxon>
        <taxon>Fungi</taxon>
        <taxon>Dikarya</taxon>
        <taxon>Basidiomycota</taxon>
        <taxon>Agaricomycotina</taxon>
        <taxon>Agaricomycetes</taxon>
        <taxon>Agaricomycetidae</taxon>
        <taxon>Agaricales</taxon>
        <taxon>Agaricineae</taxon>
        <taxon>Strophariaceae</taxon>
        <taxon>Agrocybe</taxon>
    </lineage>
</organism>
<keyword evidence="3" id="KW-1185">Reference proteome</keyword>
<evidence type="ECO:0000313" key="3">
    <source>
        <dbReference type="Proteomes" id="UP001148786"/>
    </source>
</evidence>
<gene>
    <name evidence="2" type="ORF">NLJ89_g9917</name>
</gene>
<dbReference type="EMBL" id="JANKHO010001657">
    <property type="protein sequence ID" value="KAJ3500154.1"/>
    <property type="molecule type" value="Genomic_DNA"/>
</dbReference>
<proteinExistence type="predicted"/>
<comment type="caution">
    <text evidence="2">The sequence shown here is derived from an EMBL/GenBank/DDBJ whole genome shotgun (WGS) entry which is preliminary data.</text>
</comment>
<dbReference type="AlphaFoldDB" id="A0A9W8JSM3"/>
<accession>A0A9W8JSM3</accession>
<dbReference type="OrthoDB" id="10381862at2759"/>
<reference evidence="2" key="1">
    <citation type="submission" date="2022-07" db="EMBL/GenBank/DDBJ databases">
        <title>Genome Sequence of Agrocybe chaxingu.</title>
        <authorList>
            <person name="Buettner E."/>
        </authorList>
    </citation>
    <scope>NUCLEOTIDE SEQUENCE</scope>
    <source>
        <strain evidence="2">MP-N11</strain>
    </source>
</reference>
<sequence>MKLSQHIAYFTVPLPQPRTVTVLDYLGSELPWLYPQDQTDSRPLDVNTWADWVNTNAQLLIEDVKKWEVVRVEWWKAPQGVQHEYLVLHLRHSEESHTRQLRLERRPQEKRDLRKRFVVGSSNRHATTFKQRRVLRTALRQEADALTQRQAREATQGIFNAAFTVRGWDTVTETLSETGQLVGDEHQQPARLSRPTPTSVNASPLPEARTMRCSHVEDSERS</sequence>
<feature type="region of interest" description="Disordered" evidence="1">
    <location>
        <begin position="180"/>
        <end position="222"/>
    </location>
</feature>
<protein>
    <submittedName>
        <fullName evidence="2">Uncharacterized protein</fullName>
    </submittedName>
</protein>